<dbReference type="EMBL" id="PFAJ01000058">
    <property type="protein sequence ID" value="PIR96858.1"/>
    <property type="molecule type" value="Genomic_DNA"/>
</dbReference>
<protein>
    <submittedName>
        <fullName evidence="2">Uncharacterized protein</fullName>
    </submittedName>
</protein>
<gene>
    <name evidence="2" type="ORF">COT91_04460</name>
</gene>
<evidence type="ECO:0000313" key="3">
    <source>
        <dbReference type="Proteomes" id="UP000230557"/>
    </source>
</evidence>
<proteinExistence type="predicted"/>
<evidence type="ECO:0000256" key="1">
    <source>
        <dbReference type="SAM" id="Phobius"/>
    </source>
</evidence>
<comment type="caution">
    <text evidence="2">The sequence shown here is derived from an EMBL/GenBank/DDBJ whole genome shotgun (WGS) entry which is preliminary data.</text>
</comment>
<reference evidence="3" key="1">
    <citation type="submission" date="2017-09" db="EMBL/GenBank/DDBJ databases">
        <title>Depth-based differentiation of microbial function through sediment-hosted aquifers and enrichment of novel symbionts in the deep terrestrial subsurface.</title>
        <authorList>
            <person name="Probst A.J."/>
            <person name="Ladd B."/>
            <person name="Jarett J.K."/>
            <person name="Geller-Mcgrath D.E."/>
            <person name="Sieber C.M.K."/>
            <person name="Emerson J.B."/>
            <person name="Anantharaman K."/>
            <person name="Thomas B.C."/>
            <person name="Malmstrom R."/>
            <person name="Stieglmeier M."/>
            <person name="Klingl A."/>
            <person name="Woyke T."/>
            <person name="Ryan C.M."/>
            <person name="Banfield J.F."/>
        </authorList>
    </citation>
    <scope>NUCLEOTIDE SEQUENCE [LARGE SCALE GENOMIC DNA]</scope>
</reference>
<keyword evidence="1" id="KW-1133">Transmembrane helix</keyword>
<sequence>MKISDTGEKVFGQKTKIFAKGKFGFSIRFSVATFLWSVFLAIVIVELFVIYGSLYKNLTFTKSSPADATPAIVRVDFEKYEKVIERLNEVEFFQSSNFINFQGNDENTGRDNPFSDPE</sequence>
<dbReference type="AlphaFoldDB" id="A0A2H0VCM0"/>
<keyword evidence="1" id="KW-0812">Transmembrane</keyword>
<accession>A0A2H0VCM0</accession>
<feature type="transmembrane region" description="Helical" evidence="1">
    <location>
        <begin position="34"/>
        <end position="54"/>
    </location>
</feature>
<dbReference type="Proteomes" id="UP000230557">
    <property type="component" value="Unassembled WGS sequence"/>
</dbReference>
<name>A0A2H0VCM0_9BACT</name>
<keyword evidence="1" id="KW-0472">Membrane</keyword>
<organism evidence="2 3">
    <name type="scientific">Candidatus Doudnabacteria bacterium CG10_big_fil_rev_8_21_14_0_10_41_10</name>
    <dbReference type="NCBI Taxonomy" id="1974551"/>
    <lineage>
        <taxon>Bacteria</taxon>
        <taxon>Candidatus Doudnaibacteriota</taxon>
    </lineage>
</organism>
<evidence type="ECO:0000313" key="2">
    <source>
        <dbReference type="EMBL" id="PIR96858.1"/>
    </source>
</evidence>